<dbReference type="InterPro" id="IPR017739">
    <property type="entry name" value="T6SS-assoc_VCA0119"/>
</dbReference>
<accession>A0A3S3SHT4</accession>
<protein>
    <submittedName>
        <fullName evidence="3">Type VI secretion system protein VasJ</fullName>
    </submittedName>
</protein>
<feature type="domain" description="ImpA N-terminal" evidence="2">
    <location>
        <begin position="12"/>
        <end position="124"/>
    </location>
</feature>
<dbReference type="EMBL" id="MTKO01000137">
    <property type="protein sequence ID" value="RWX42966.1"/>
    <property type="molecule type" value="Genomic_DNA"/>
</dbReference>
<proteinExistence type="predicted"/>
<dbReference type="PANTHER" id="PTHR37024">
    <property type="entry name" value="TYPE VI SECRETION SYSTEM DUF2094 AND IMPA-RELATED DOMAIN PROTEIN"/>
    <property type="match status" value="1"/>
</dbReference>
<feature type="region of interest" description="Disordered" evidence="1">
    <location>
        <begin position="383"/>
        <end position="423"/>
    </location>
</feature>
<dbReference type="AlphaFoldDB" id="A0A3S3SHT4"/>
<organism evidence="3 4">
    <name type="scientific">Candidatus Electrothrix aarhusensis</name>
    <dbReference type="NCBI Taxonomy" id="1859131"/>
    <lineage>
        <taxon>Bacteria</taxon>
        <taxon>Pseudomonadati</taxon>
        <taxon>Thermodesulfobacteriota</taxon>
        <taxon>Desulfobulbia</taxon>
        <taxon>Desulfobulbales</taxon>
        <taxon>Desulfobulbaceae</taxon>
        <taxon>Candidatus Electrothrix</taxon>
    </lineage>
</organism>
<evidence type="ECO:0000313" key="4">
    <source>
        <dbReference type="Proteomes" id="UP000287853"/>
    </source>
</evidence>
<dbReference type="NCBIfam" id="TIGR03362">
    <property type="entry name" value="VI_chp_7"/>
    <property type="match status" value="1"/>
</dbReference>
<name>A0A3S3SHT4_9BACT</name>
<feature type="compositionally biased region" description="Acidic residues" evidence="1">
    <location>
        <begin position="181"/>
        <end position="194"/>
    </location>
</feature>
<dbReference type="PANTHER" id="PTHR37024:SF3">
    <property type="entry name" value="TYPE VI SECRETION SYSTEM PROTEIN TSSA"/>
    <property type="match status" value="1"/>
</dbReference>
<dbReference type="InterPro" id="IPR010657">
    <property type="entry name" value="ImpA_N"/>
</dbReference>
<dbReference type="Proteomes" id="UP000287853">
    <property type="component" value="Unassembled WGS sequence"/>
</dbReference>
<feature type="region of interest" description="Disordered" evidence="1">
    <location>
        <begin position="1"/>
        <end position="25"/>
    </location>
</feature>
<gene>
    <name evidence="3" type="ORF">H206_00450</name>
</gene>
<evidence type="ECO:0000313" key="3">
    <source>
        <dbReference type="EMBL" id="RWX42966.1"/>
    </source>
</evidence>
<feature type="compositionally biased region" description="Polar residues" evidence="1">
    <location>
        <begin position="402"/>
        <end position="418"/>
    </location>
</feature>
<sequence length="475" mass="52535">MNKEEIKNIGETPIEGDSPVGSDVSYEPSFEELTGELDKLSSPTAEGAINWQRVAELGVIILRDESKNLVVACYLNVALFYTDGMQGFAVGAHILRNLLETWWDTMYPPKKRKKGRINILNWWDDKLQQLLAEQETVIWPQEQRQQLLDDLDGIDALIADQLEDGPMLRPLKDAVSRLVDEEAPPPEPEPEPEAETAAPSKAEDAAPPQPKEEPAKAAPAEPPKQEQKKLQPQPKPSPPPVSISAGDAGEAEIYLRQGLELLGRAATHVFQADASRPLPYQLNRFVAWSELDELPPATNNITMVPPPNEQVVSILETMYRSENWGDLLEAAESRVREHLFWIDLSYYSFRALKGLGHMLAAQAVENETRLHVLRLTGSESLSFSDERPFASPQTKDWLASTPAVQTGTASSAPETASSGEKKQDVIHDVEEAVRLSAGSGIQEALTWLVEQKKSRRISPQGVYVRCGVLSIAFSG</sequence>
<dbReference type="Pfam" id="PF16989">
    <property type="entry name" value="T6SS_VasJ"/>
    <property type="match status" value="1"/>
</dbReference>
<evidence type="ECO:0000256" key="1">
    <source>
        <dbReference type="SAM" id="MobiDB-lite"/>
    </source>
</evidence>
<keyword evidence="4" id="KW-1185">Reference proteome</keyword>
<evidence type="ECO:0000259" key="2">
    <source>
        <dbReference type="Pfam" id="PF06812"/>
    </source>
</evidence>
<feature type="region of interest" description="Disordered" evidence="1">
    <location>
        <begin position="179"/>
        <end position="245"/>
    </location>
</feature>
<dbReference type="Pfam" id="PF06812">
    <property type="entry name" value="ImpA_N"/>
    <property type="match status" value="1"/>
</dbReference>
<reference evidence="3 4" key="1">
    <citation type="submission" date="2017-01" db="EMBL/GenBank/DDBJ databases">
        <title>The cable genome- insights into the physiology and evolution of filamentous bacteria capable of sulfide oxidation via long distance electron transfer.</title>
        <authorList>
            <person name="Schreiber L."/>
            <person name="Bjerg J.T."/>
            <person name="Boggild A."/>
            <person name="Van De Vossenberg J."/>
            <person name="Meysman F."/>
            <person name="Nielsen L.P."/>
            <person name="Schramm A."/>
            <person name="Kjeldsen K.U."/>
        </authorList>
    </citation>
    <scope>NUCLEOTIDE SEQUENCE [LARGE SCALE GENOMIC DNA]</scope>
    <source>
        <strain evidence="3">MCF</strain>
    </source>
</reference>
<comment type="caution">
    <text evidence="3">The sequence shown here is derived from an EMBL/GenBank/DDBJ whole genome shotgun (WGS) entry which is preliminary data.</text>
</comment>